<evidence type="ECO:0000256" key="6">
    <source>
        <dbReference type="SAM" id="Phobius"/>
    </source>
</evidence>
<evidence type="ECO:0000256" key="2">
    <source>
        <dbReference type="ARBA" id="ARBA00022448"/>
    </source>
</evidence>
<dbReference type="PANTHER" id="PTHR43791:SF65">
    <property type="entry name" value="MAJOR FACILITATOR SUPERFAMILY (MFS) PROFILE DOMAIN-CONTAINING PROTEIN-RELATED"/>
    <property type="match status" value="1"/>
</dbReference>
<feature type="transmembrane region" description="Helical" evidence="6">
    <location>
        <begin position="14"/>
        <end position="33"/>
    </location>
</feature>
<dbReference type="GO" id="GO:0022857">
    <property type="term" value="F:transmembrane transporter activity"/>
    <property type="evidence" value="ECO:0007669"/>
    <property type="project" value="TreeGrafter"/>
</dbReference>
<name>A0A7S8D9D7_FUSCU</name>
<dbReference type="Proteomes" id="UP000663297">
    <property type="component" value="Chromosome 3"/>
</dbReference>
<feature type="transmembrane region" description="Helical" evidence="6">
    <location>
        <begin position="113"/>
        <end position="132"/>
    </location>
</feature>
<evidence type="ECO:0000256" key="3">
    <source>
        <dbReference type="ARBA" id="ARBA00022692"/>
    </source>
</evidence>
<gene>
    <name evidence="7" type="ORF">HYE67_006557</name>
</gene>
<keyword evidence="3 6" id="KW-0812">Transmembrane</keyword>
<keyword evidence="4 6" id="KW-1133">Transmembrane helix</keyword>
<comment type="subcellular location">
    <subcellularLocation>
        <location evidence="1">Membrane</location>
        <topology evidence="1">Multi-pass membrane protein</topology>
    </subcellularLocation>
</comment>
<keyword evidence="2" id="KW-0813">Transport</keyword>
<protein>
    <recommendedName>
        <fullName evidence="9">Transporter</fullName>
    </recommendedName>
</protein>
<dbReference type="AlphaFoldDB" id="A0A7S8D9D7"/>
<dbReference type="InterPro" id="IPR036259">
    <property type="entry name" value="MFS_trans_sf"/>
</dbReference>
<evidence type="ECO:0000256" key="5">
    <source>
        <dbReference type="ARBA" id="ARBA00023136"/>
    </source>
</evidence>
<evidence type="ECO:0008006" key="9">
    <source>
        <dbReference type="Google" id="ProtNLM"/>
    </source>
</evidence>
<proteinExistence type="predicted"/>
<accession>A0A7S8D9D7</accession>
<dbReference type="GO" id="GO:0016020">
    <property type="term" value="C:membrane"/>
    <property type="evidence" value="ECO:0007669"/>
    <property type="project" value="UniProtKB-SubCell"/>
</dbReference>
<feature type="transmembrane region" description="Helical" evidence="6">
    <location>
        <begin position="45"/>
        <end position="66"/>
    </location>
</feature>
<dbReference type="EMBL" id="CP064749">
    <property type="protein sequence ID" value="QPC64326.1"/>
    <property type="molecule type" value="Genomic_DNA"/>
</dbReference>
<keyword evidence="5 6" id="KW-0472">Membrane</keyword>
<sequence>MLSIAWLADKTKRVVVLGFIPMIWVLPSLIWLHKSYSVESPRWTVYGVITVLVSSPLTHPILVGLASRNSKSVRSCTVSAAALYNMSVQVGTIIGSNIYRQNDLPLYRTGNSVLLRLVGWNMCVYSGTIFYYRWRNASRDKLWESFSEDEQLDKI</sequence>
<dbReference type="PANTHER" id="PTHR43791">
    <property type="entry name" value="PERMEASE-RELATED"/>
    <property type="match status" value="1"/>
</dbReference>
<organism evidence="7 8">
    <name type="scientific">Fusarium culmorum</name>
    <dbReference type="NCBI Taxonomy" id="5516"/>
    <lineage>
        <taxon>Eukaryota</taxon>
        <taxon>Fungi</taxon>
        <taxon>Dikarya</taxon>
        <taxon>Ascomycota</taxon>
        <taxon>Pezizomycotina</taxon>
        <taxon>Sordariomycetes</taxon>
        <taxon>Hypocreomycetidae</taxon>
        <taxon>Hypocreales</taxon>
        <taxon>Nectriaceae</taxon>
        <taxon>Fusarium</taxon>
    </lineage>
</organism>
<evidence type="ECO:0000313" key="8">
    <source>
        <dbReference type="Proteomes" id="UP000663297"/>
    </source>
</evidence>
<reference evidence="7" key="1">
    <citation type="submission" date="2020-11" db="EMBL/GenBank/DDBJ databases">
        <title>The chromosome-scale genome resource for two endophytic Fusarium species: F. culmorum and F. pseudograminearum.</title>
        <authorList>
            <person name="Yuan Z."/>
        </authorList>
    </citation>
    <scope>NUCLEOTIDE SEQUENCE</scope>
    <source>
        <strain evidence="7">Class2-1B</strain>
    </source>
</reference>
<evidence type="ECO:0000313" key="7">
    <source>
        <dbReference type="EMBL" id="QPC64326.1"/>
    </source>
</evidence>
<evidence type="ECO:0000256" key="4">
    <source>
        <dbReference type="ARBA" id="ARBA00022989"/>
    </source>
</evidence>
<feature type="transmembrane region" description="Helical" evidence="6">
    <location>
        <begin position="78"/>
        <end position="98"/>
    </location>
</feature>
<evidence type="ECO:0000256" key="1">
    <source>
        <dbReference type="ARBA" id="ARBA00004141"/>
    </source>
</evidence>
<dbReference type="SUPFAM" id="SSF103473">
    <property type="entry name" value="MFS general substrate transporter"/>
    <property type="match status" value="1"/>
</dbReference>